<sequence>MSDKASSLHRITLTCEKCFVSNSTQQHKKRLWGGGRCALAARINAKSSDSNAPDHATNKNQRAHRLGE</sequence>
<proteinExistence type="predicted"/>
<evidence type="ECO:0000313" key="3">
    <source>
        <dbReference type="Proteomes" id="UP000011996"/>
    </source>
</evidence>
<dbReference type="STRING" id="1263868.RESH_02439"/>
<organism evidence="2 3">
    <name type="scientific">Rhodopirellula europaea SH398</name>
    <dbReference type="NCBI Taxonomy" id="1263868"/>
    <lineage>
        <taxon>Bacteria</taxon>
        <taxon>Pseudomonadati</taxon>
        <taxon>Planctomycetota</taxon>
        <taxon>Planctomycetia</taxon>
        <taxon>Pirellulales</taxon>
        <taxon>Pirellulaceae</taxon>
        <taxon>Rhodopirellula</taxon>
    </lineage>
</organism>
<dbReference type="AlphaFoldDB" id="M5S5T9"/>
<dbReference type="Proteomes" id="UP000011996">
    <property type="component" value="Unassembled WGS sequence"/>
</dbReference>
<name>M5S5T9_9BACT</name>
<reference evidence="2 3" key="1">
    <citation type="journal article" date="2013" name="Mar. Genomics">
        <title>Expression of sulfatases in Rhodopirellula baltica and the diversity of sulfatases in the genus Rhodopirellula.</title>
        <authorList>
            <person name="Wegner C.E."/>
            <person name="Richter-Heitmann T."/>
            <person name="Klindworth A."/>
            <person name="Klockow C."/>
            <person name="Richter M."/>
            <person name="Achstetter T."/>
            <person name="Glockner F.O."/>
            <person name="Harder J."/>
        </authorList>
    </citation>
    <scope>NUCLEOTIDE SEQUENCE [LARGE SCALE GENOMIC DNA]</scope>
    <source>
        <strain evidence="2 3">SH398</strain>
    </source>
</reference>
<dbReference type="EMBL" id="ANOF01000076">
    <property type="protein sequence ID" value="EMI27008.1"/>
    <property type="molecule type" value="Genomic_DNA"/>
</dbReference>
<feature type="region of interest" description="Disordered" evidence="1">
    <location>
        <begin position="45"/>
        <end position="68"/>
    </location>
</feature>
<gene>
    <name evidence="2" type="ORF">RESH_02439</name>
</gene>
<comment type="caution">
    <text evidence="2">The sequence shown here is derived from an EMBL/GenBank/DDBJ whole genome shotgun (WGS) entry which is preliminary data.</text>
</comment>
<accession>M5S5T9</accession>
<protein>
    <submittedName>
        <fullName evidence="2">Uncharacterized protein</fullName>
    </submittedName>
</protein>
<evidence type="ECO:0000256" key="1">
    <source>
        <dbReference type="SAM" id="MobiDB-lite"/>
    </source>
</evidence>
<evidence type="ECO:0000313" key="2">
    <source>
        <dbReference type="EMBL" id="EMI27008.1"/>
    </source>
</evidence>